<dbReference type="InterPro" id="IPR013149">
    <property type="entry name" value="ADH-like_C"/>
</dbReference>
<sequence>MSTQSAIQIESTGVAKLVQNAPVPTLRDDYILVKTAAVALNPTDWKHIDFLASKGAIVGCDYSGVVEKVGPAVTNSLKPGDKVAGFIHGSNSDNHEDGAFAEHIAAKGDLQIKIPDNLSFEEAATLGVGITTVGQGLYQSLGLPLPTQPSQTPFPILILGGSTATGTLAIQYAKLSGLQVITTCSPSNFELVRSRGADHVFDYRDSAAPKAIRELTDDKLRYAFDTISSTDTAKFASESLGTGPGGKYSSLMPIADFPRKDVSNSGTLAYTAIGETFHKRGKEFPASAKDYEFAVEFWKLAGKLLEQGKMKVHPQTIRSTGLEGVLEGVDELRQDKVSGTKIVYTL</sequence>
<reference evidence="4 5" key="1">
    <citation type="journal article" date="2016" name="Fungal Biol.">
        <title>The genome of Xylona heveae provides a window into fungal endophytism.</title>
        <authorList>
            <person name="Gazis R."/>
            <person name="Kuo A."/>
            <person name="Riley R."/>
            <person name="LaButti K."/>
            <person name="Lipzen A."/>
            <person name="Lin J."/>
            <person name="Amirebrahimi M."/>
            <person name="Hesse C.N."/>
            <person name="Spatafora J.W."/>
            <person name="Henrissat B."/>
            <person name="Hainaut M."/>
            <person name="Grigoriev I.V."/>
            <person name="Hibbett D.S."/>
        </authorList>
    </citation>
    <scope>NUCLEOTIDE SEQUENCE [LARGE SCALE GENOMIC DNA]</scope>
    <source>
        <strain evidence="4 5">TC161</strain>
    </source>
</reference>
<evidence type="ECO:0000256" key="2">
    <source>
        <dbReference type="ARBA" id="ARBA00023002"/>
    </source>
</evidence>
<dbReference type="OrthoDB" id="48317at2759"/>
<proteinExistence type="inferred from homology"/>
<dbReference type="FunCoup" id="A0A165AAL0">
    <property type="interactions" value="214"/>
</dbReference>
<dbReference type="STRING" id="1328760.A0A165AAL0"/>
<dbReference type="AlphaFoldDB" id="A0A165AAL0"/>
<organism evidence="4 5">
    <name type="scientific">Xylona heveae (strain CBS 132557 / TC161)</name>
    <dbReference type="NCBI Taxonomy" id="1328760"/>
    <lineage>
        <taxon>Eukaryota</taxon>
        <taxon>Fungi</taxon>
        <taxon>Dikarya</taxon>
        <taxon>Ascomycota</taxon>
        <taxon>Pezizomycotina</taxon>
        <taxon>Xylonomycetes</taxon>
        <taxon>Xylonales</taxon>
        <taxon>Xylonaceae</taxon>
        <taxon>Xylona</taxon>
    </lineage>
</organism>
<accession>A0A165AAL0</accession>
<dbReference type="InterPro" id="IPR036291">
    <property type="entry name" value="NAD(P)-bd_dom_sf"/>
</dbReference>
<dbReference type="GeneID" id="28895741"/>
<dbReference type="InterPro" id="IPR020843">
    <property type="entry name" value="ER"/>
</dbReference>
<protein>
    <submittedName>
        <fullName evidence="4">Oxidoreductase-like protein</fullName>
    </submittedName>
</protein>
<evidence type="ECO:0000259" key="3">
    <source>
        <dbReference type="SMART" id="SM00829"/>
    </source>
</evidence>
<dbReference type="SUPFAM" id="SSF50129">
    <property type="entry name" value="GroES-like"/>
    <property type="match status" value="1"/>
</dbReference>
<evidence type="ECO:0000313" key="4">
    <source>
        <dbReference type="EMBL" id="KZF20177.1"/>
    </source>
</evidence>
<dbReference type="SUPFAM" id="SSF51735">
    <property type="entry name" value="NAD(P)-binding Rossmann-fold domains"/>
    <property type="match status" value="1"/>
</dbReference>
<dbReference type="CDD" id="cd08249">
    <property type="entry name" value="enoyl_reductase_like"/>
    <property type="match status" value="1"/>
</dbReference>
<name>A0A165AAL0_XYLHT</name>
<dbReference type="Pfam" id="PF00107">
    <property type="entry name" value="ADH_zinc_N"/>
    <property type="match status" value="1"/>
</dbReference>
<keyword evidence="2" id="KW-0560">Oxidoreductase</keyword>
<evidence type="ECO:0000313" key="5">
    <source>
        <dbReference type="Proteomes" id="UP000076632"/>
    </source>
</evidence>
<dbReference type="SMART" id="SM00829">
    <property type="entry name" value="PKS_ER"/>
    <property type="match status" value="1"/>
</dbReference>
<dbReference type="Gene3D" id="3.40.50.720">
    <property type="entry name" value="NAD(P)-binding Rossmann-like Domain"/>
    <property type="match status" value="1"/>
</dbReference>
<dbReference type="Pfam" id="PF08240">
    <property type="entry name" value="ADH_N"/>
    <property type="match status" value="1"/>
</dbReference>
<dbReference type="PANTHER" id="PTHR45348:SF2">
    <property type="entry name" value="ZINC-TYPE ALCOHOL DEHYDROGENASE-LIKE PROTEIN C2E1P3.01"/>
    <property type="match status" value="1"/>
</dbReference>
<gene>
    <name evidence="4" type="ORF">L228DRAFT_232702</name>
</gene>
<keyword evidence="5" id="KW-1185">Reference proteome</keyword>
<feature type="domain" description="Enoyl reductase (ER)" evidence="3">
    <location>
        <begin position="13"/>
        <end position="343"/>
    </location>
</feature>
<dbReference type="InParanoid" id="A0A165AAL0"/>
<dbReference type="InterPro" id="IPR011032">
    <property type="entry name" value="GroES-like_sf"/>
</dbReference>
<dbReference type="InterPro" id="IPR047122">
    <property type="entry name" value="Trans-enoyl_RdTase-like"/>
</dbReference>
<dbReference type="GO" id="GO:0016651">
    <property type="term" value="F:oxidoreductase activity, acting on NAD(P)H"/>
    <property type="evidence" value="ECO:0007669"/>
    <property type="project" value="InterPro"/>
</dbReference>
<dbReference type="Proteomes" id="UP000076632">
    <property type="component" value="Unassembled WGS sequence"/>
</dbReference>
<evidence type="ECO:0000256" key="1">
    <source>
        <dbReference type="ARBA" id="ARBA00008072"/>
    </source>
</evidence>
<dbReference type="PANTHER" id="PTHR45348">
    <property type="entry name" value="HYPOTHETICAL OXIDOREDUCTASE (EUROFUNG)"/>
    <property type="match status" value="1"/>
</dbReference>
<dbReference type="Gene3D" id="3.90.180.10">
    <property type="entry name" value="Medium-chain alcohol dehydrogenases, catalytic domain"/>
    <property type="match status" value="1"/>
</dbReference>
<dbReference type="OMA" id="FAEYCIP"/>
<dbReference type="RefSeq" id="XP_018185732.1">
    <property type="nucleotide sequence ID" value="XM_018330604.1"/>
</dbReference>
<comment type="similarity">
    <text evidence="1">Belongs to the zinc-containing alcohol dehydrogenase family.</text>
</comment>
<dbReference type="InterPro" id="IPR013154">
    <property type="entry name" value="ADH-like_N"/>
</dbReference>
<dbReference type="EMBL" id="KV407463">
    <property type="protein sequence ID" value="KZF20177.1"/>
    <property type="molecule type" value="Genomic_DNA"/>
</dbReference>